<feature type="transmembrane region" description="Helical" evidence="7">
    <location>
        <begin position="210"/>
        <end position="234"/>
    </location>
</feature>
<evidence type="ECO:0000256" key="6">
    <source>
        <dbReference type="ARBA" id="ARBA00023136"/>
    </source>
</evidence>
<dbReference type="GO" id="GO:0005886">
    <property type="term" value="C:plasma membrane"/>
    <property type="evidence" value="ECO:0007669"/>
    <property type="project" value="UniProtKB-SubCell"/>
</dbReference>
<evidence type="ECO:0000256" key="7">
    <source>
        <dbReference type="RuleBase" id="RU363032"/>
    </source>
</evidence>
<name>A0A7X3SP48_9HYPH</name>
<dbReference type="InterPro" id="IPR000515">
    <property type="entry name" value="MetI-like"/>
</dbReference>
<evidence type="ECO:0000259" key="8">
    <source>
        <dbReference type="PROSITE" id="PS50928"/>
    </source>
</evidence>
<comment type="subcellular location">
    <subcellularLocation>
        <location evidence="1 7">Cell membrane</location>
        <topology evidence="1 7">Multi-pass membrane protein</topology>
    </subcellularLocation>
</comment>
<keyword evidence="10" id="KW-1185">Reference proteome</keyword>
<keyword evidence="3" id="KW-1003">Cell membrane</keyword>
<feature type="transmembrane region" description="Helical" evidence="7">
    <location>
        <begin position="96"/>
        <end position="116"/>
    </location>
</feature>
<comment type="similarity">
    <text evidence="7">Belongs to the binding-protein-dependent transport system permease family.</text>
</comment>
<dbReference type="InterPro" id="IPR035906">
    <property type="entry name" value="MetI-like_sf"/>
</dbReference>
<reference evidence="9 10" key="2">
    <citation type="submission" date="2020-01" db="EMBL/GenBank/DDBJ databases">
        <title>Microvirga sp. nov., an arsenate reduction bacterium isolated from Tibet hotspring sediments.</title>
        <authorList>
            <person name="Xian W.-D."/>
            <person name="Li W.-J."/>
        </authorList>
    </citation>
    <scope>NUCLEOTIDE SEQUENCE [LARGE SCALE GENOMIC DNA]</scope>
    <source>
        <strain evidence="9 10">KCTC 23863</strain>
    </source>
</reference>
<evidence type="ECO:0000256" key="4">
    <source>
        <dbReference type="ARBA" id="ARBA00022692"/>
    </source>
</evidence>
<evidence type="ECO:0000256" key="1">
    <source>
        <dbReference type="ARBA" id="ARBA00004651"/>
    </source>
</evidence>
<keyword evidence="4 7" id="KW-0812">Transmembrane</keyword>
<dbReference type="Proteomes" id="UP000436483">
    <property type="component" value="Unassembled WGS sequence"/>
</dbReference>
<organism evidence="9 10">
    <name type="scientific">Microvirga makkahensis</name>
    <dbReference type="NCBI Taxonomy" id="1128670"/>
    <lineage>
        <taxon>Bacteria</taxon>
        <taxon>Pseudomonadati</taxon>
        <taxon>Pseudomonadota</taxon>
        <taxon>Alphaproteobacteria</taxon>
        <taxon>Hyphomicrobiales</taxon>
        <taxon>Methylobacteriaceae</taxon>
        <taxon>Microvirga</taxon>
    </lineage>
</organism>
<evidence type="ECO:0000313" key="10">
    <source>
        <dbReference type="Proteomes" id="UP000436483"/>
    </source>
</evidence>
<evidence type="ECO:0000256" key="3">
    <source>
        <dbReference type="ARBA" id="ARBA00022475"/>
    </source>
</evidence>
<dbReference type="PANTHER" id="PTHR30151:SF38">
    <property type="entry name" value="ALIPHATIC SULFONATES TRANSPORT PERMEASE PROTEIN SSUC-RELATED"/>
    <property type="match status" value="1"/>
</dbReference>
<dbReference type="AlphaFoldDB" id="A0A7X3SP48"/>
<dbReference type="OrthoDB" id="8443696at2"/>
<feature type="transmembrane region" description="Helical" evidence="7">
    <location>
        <begin position="67"/>
        <end position="84"/>
    </location>
</feature>
<comment type="caution">
    <text evidence="9">The sequence shown here is derived from an EMBL/GenBank/DDBJ whole genome shotgun (WGS) entry which is preliminary data.</text>
</comment>
<evidence type="ECO:0000256" key="5">
    <source>
        <dbReference type="ARBA" id="ARBA00022989"/>
    </source>
</evidence>
<proteinExistence type="inferred from homology"/>
<dbReference type="GO" id="GO:0055085">
    <property type="term" value="P:transmembrane transport"/>
    <property type="evidence" value="ECO:0007669"/>
    <property type="project" value="InterPro"/>
</dbReference>
<dbReference type="PROSITE" id="PS50928">
    <property type="entry name" value="ABC_TM1"/>
    <property type="match status" value="1"/>
</dbReference>
<sequence length="256" mass="28316">MRMLMHSGLLPRLLSILLLLLLWQLVTTFLSSGALPPPASVFAFVVTEAQSGDLVHHLTATLRRVFASFSLAMIIGGAIGVALGRSRVSDRILDSWLMILLNTPALVIIILCYVWLGLSETAAIAAVTLNKIPNVAVIMREGARSLDPQIEEMRQAFRFDRRTWIRHVLFPQVEPYAVAAARSGLALVWKVVLVVELLGRPDGVGYALSYYFQLFNVAALLGYSLVFTTVVLFIDTVVLQPLESYARRWRLVPSAA</sequence>
<dbReference type="PANTHER" id="PTHR30151">
    <property type="entry name" value="ALKANE SULFONATE ABC TRANSPORTER-RELATED, MEMBRANE SUBUNIT"/>
    <property type="match status" value="1"/>
</dbReference>
<reference evidence="9 10" key="1">
    <citation type="submission" date="2019-12" db="EMBL/GenBank/DDBJ databases">
        <authorList>
            <person name="Yuan C.-G."/>
        </authorList>
    </citation>
    <scope>NUCLEOTIDE SEQUENCE [LARGE SCALE GENOMIC DNA]</scope>
    <source>
        <strain evidence="9 10">KCTC 23863</strain>
    </source>
</reference>
<dbReference type="Pfam" id="PF00528">
    <property type="entry name" value="BPD_transp_1"/>
    <property type="match status" value="1"/>
</dbReference>
<feature type="domain" description="ABC transmembrane type-1" evidence="8">
    <location>
        <begin position="58"/>
        <end position="238"/>
    </location>
</feature>
<keyword evidence="6 7" id="KW-0472">Membrane</keyword>
<protein>
    <submittedName>
        <fullName evidence="9">ABC transporter permease subunit</fullName>
    </submittedName>
</protein>
<dbReference type="SUPFAM" id="SSF161098">
    <property type="entry name" value="MetI-like"/>
    <property type="match status" value="1"/>
</dbReference>
<gene>
    <name evidence="9" type="ORF">GR328_11510</name>
</gene>
<evidence type="ECO:0000256" key="2">
    <source>
        <dbReference type="ARBA" id="ARBA00022448"/>
    </source>
</evidence>
<keyword evidence="5 7" id="KW-1133">Transmembrane helix</keyword>
<accession>A0A7X3SP48</accession>
<evidence type="ECO:0000313" key="9">
    <source>
        <dbReference type="EMBL" id="MXQ12081.1"/>
    </source>
</evidence>
<dbReference type="Gene3D" id="1.10.3720.10">
    <property type="entry name" value="MetI-like"/>
    <property type="match status" value="1"/>
</dbReference>
<keyword evidence="2 7" id="KW-0813">Transport</keyword>
<dbReference type="EMBL" id="WURB01000007">
    <property type="protein sequence ID" value="MXQ12081.1"/>
    <property type="molecule type" value="Genomic_DNA"/>
</dbReference>